<proteinExistence type="predicted"/>
<protein>
    <recommendedName>
        <fullName evidence="1">AAA-type ATPase N-terminal domain-containing protein</fullName>
    </recommendedName>
</protein>
<accession>W9QLJ8</accession>
<sequence length="135" mass="14900">MTRIPSTGSILSSYTTIAASAMVARTVLRELQSLTHQFIPSPIRAKIYDYLSNLINLNPSTDKATIMTITIENTTGLAPNELFAATEAYLGARITPSNTHLKATKTPREAHISLSISRGETIAARFAGIWRRRRR</sequence>
<keyword evidence="3" id="KW-1185">Reference proteome</keyword>
<gene>
    <name evidence="2" type="ORF">L484_001587</name>
</gene>
<organism evidence="2 3">
    <name type="scientific">Morus notabilis</name>
    <dbReference type="NCBI Taxonomy" id="981085"/>
    <lineage>
        <taxon>Eukaryota</taxon>
        <taxon>Viridiplantae</taxon>
        <taxon>Streptophyta</taxon>
        <taxon>Embryophyta</taxon>
        <taxon>Tracheophyta</taxon>
        <taxon>Spermatophyta</taxon>
        <taxon>Magnoliopsida</taxon>
        <taxon>eudicotyledons</taxon>
        <taxon>Gunneridae</taxon>
        <taxon>Pentapetalae</taxon>
        <taxon>rosids</taxon>
        <taxon>fabids</taxon>
        <taxon>Rosales</taxon>
        <taxon>Moraceae</taxon>
        <taxon>Moreae</taxon>
        <taxon>Morus</taxon>
    </lineage>
</organism>
<evidence type="ECO:0000313" key="3">
    <source>
        <dbReference type="Proteomes" id="UP000030645"/>
    </source>
</evidence>
<dbReference type="Proteomes" id="UP000030645">
    <property type="component" value="Unassembled WGS sequence"/>
</dbReference>
<dbReference type="AlphaFoldDB" id="W9QLJ8"/>
<dbReference type="EMBL" id="KE343352">
    <property type="protein sequence ID" value="EXB24924.1"/>
    <property type="molecule type" value="Genomic_DNA"/>
</dbReference>
<dbReference type="eggNOG" id="KOG0743">
    <property type="taxonomic scope" value="Eukaryota"/>
</dbReference>
<feature type="domain" description="AAA-type ATPase N-terminal" evidence="1">
    <location>
        <begin position="39"/>
        <end position="129"/>
    </location>
</feature>
<dbReference type="InterPro" id="IPR025753">
    <property type="entry name" value="AAA_N_dom"/>
</dbReference>
<evidence type="ECO:0000259" key="1">
    <source>
        <dbReference type="Pfam" id="PF14363"/>
    </source>
</evidence>
<name>W9QLJ8_9ROSA</name>
<dbReference type="Pfam" id="PF14363">
    <property type="entry name" value="AAA_assoc"/>
    <property type="match status" value="1"/>
</dbReference>
<reference evidence="3" key="1">
    <citation type="submission" date="2013-01" db="EMBL/GenBank/DDBJ databases">
        <title>Draft Genome Sequence of a Mulberry Tree, Morus notabilis C.K. Schneid.</title>
        <authorList>
            <person name="He N."/>
            <person name="Zhao S."/>
        </authorList>
    </citation>
    <scope>NUCLEOTIDE SEQUENCE</scope>
</reference>
<evidence type="ECO:0000313" key="2">
    <source>
        <dbReference type="EMBL" id="EXB24924.1"/>
    </source>
</evidence>
<dbReference type="STRING" id="981085.W9QLJ8"/>